<dbReference type="EMBL" id="AXCN02001622">
    <property type="status" value="NOT_ANNOTATED_CDS"/>
    <property type="molecule type" value="Genomic_DNA"/>
</dbReference>
<dbReference type="AlphaFoldDB" id="A0A182QAJ7"/>
<keyword evidence="1" id="KW-0472">Membrane</keyword>
<dbReference type="Proteomes" id="UP000075886">
    <property type="component" value="Unassembled WGS sequence"/>
</dbReference>
<sequence length="236" mass="27623">MPILALKHRRRDRIETHRTLECGHDRLHASGQALQVDRHRTTAQRLGIAARLHAGTPQQQRYDVRLRSHHTGHLRDPHPKDIFVVDLRQEETSGRYSLKTPVMATLQMVEDAIDCVLHLPVNVFLEVRHAHIVERDVVELMEIVDRLLMLLMLMMMVLLLLRLMMLMKVMVILERGSCSHRHHVWRDMERILVCYRAGRMMVLSVHRIAYRRSTANHFIINRVMMVGVVISRSIQA</sequence>
<accession>A0A182QAJ7</accession>
<evidence type="ECO:0000313" key="3">
    <source>
        <dbReference type="Proteomes" id="UP000075886"/>
    </source>
</evidence>
<evidence type="ECO:0000256" key="1">
    <source>
        <dbReference type="SAM" id="Phobius"/>
    </source>
</evidence>
<keyword evidence="3" id="KW-1185">Reference proteome</keyword>
<dbReference type="VEuPathDB" id="VectorBase:AFAF006341"/>
<proteinExistence type="predicted"/>
<organism evidence="2 3">
    <name type="scientific">Anopheles farauti</name>
    <dbReference type="NCBI Taxonomy" id="69004"/>
    <lineage>
        <taxon>Eukaryota</taxon>
        <taxon>Metazoa</taxon>
        <taxon>Ecdysozoa</taxon>
        <taxon>Arthropoda</taxon>
        <taxon>Hexapoda</taxon>
        <taxon>Insecta</taxon>
        <taxon>Pterygota</taxon>
        <taxon>Neoptera</taxon>
        <taxon>Endopterygota</taxon>
        <taxon>Diptera</taxon>
        <taxon>Nematocera</taxon>
        <taxon>Culicoidea</taxon>
        <taxon>Culicidae</taxon>
        <taxon>Anophelinae</taxon>
        <taxon>Anopheles</taxon>
    </lineage>
</organism>
<name>A0A182QAJ7_9DIPT</name>
<evidence type="ECO:0000313" key="2">
    <source>
        <dbReference type="EnsemblMetazoa" id="AFAF006341-PA"/>
    </source>
</evidence>
<keyword evidence="1" id="KW-0812">Transmembrane</keyword>
<feature type="transmembrane region" description="Helical" evidence="1">
    <location>
        <begin position="147"/>
        <end position="165"/>
    </location>
</feature>
<reference evidence="2" key="2">
    <citation type="submission" date="2020-05" db="UniProtKB">
        <authorList>
            <consortium name="EnsemblMetazoa"/>
        </authorList>
    </citation>
    <scope>IDENTIFICATION</scope>
    <source>
        <strain evidence="2">FAR1</strain>
    </source>
</reference>
<protein>
    <submittedName>
        <fullName evidence="2">Uncharacterized protein</fullName>
    </submittedName>
</protein>
<dbReference type="EnsemblMetazoa" id="AFAF006341-RA">
    <property type="protein sequence ID" value="AFAF006341-PA"/>
    <property type="gene ID" value="AFAF006341"/>
</dbReference>
<keyword evidence="1" id="KW-1133">Transmembrane helix</keyword>
<reference evidence="3" key="1">
    <citation type="submission" date="2014-01" db="EMBL/GenBank/DDBJ databases">
        <title>The Genome Sequence of Anopheles farauti FAR1 (V2).</title>
        <authorList>
            <consortium name="The Broad Institute Genomics Platform"/>
            <person name="Neafsey D.E."/>
            <person name="Besansky N."/>
            <person name="Howell P."/>
            <person name="Walton C."/>
            <person name="Young S.K."/>
            <person name="Zeng Q."/>
            <person name="Gargeya S."/>
            <person name="Fitzgerald M."/>
            <person name="Haas B."/>
            <person name="Abouelleil A."/>
            <person name="Allen A.W."/>
            <person name="Alvarado L."/>
            <person name="Arachchi H.M."/>
            <person name="Berlin A.M."/>
            <person name="Chapman S.B."/>
            <person name="Gainer-Dewar J."/>
            <person name="Goldberg J."/>
            <person name="Griggs A."/>
            <person name="Gujja S."/>
            <person name="Hansen M."/>
            <person name="Howarth C."/>
            <person name="Imamovic A."/>
            <person name="Ireland A."/>
            <person name="Larimer J."/>
            <person name="McCowan C."/>
            <person name="Murphy C."/>
            <person name="Pearson M."/>
            <person name="Poon T.W."/>
            <person name="Priest M."/>
            <person name="Roberts A."/>
            <person name="Saif S."/>
            <person name="Shea T."/>
            <person name="Sisk P."/>
            <person name="Sykes S."/>
            <person name="Wortman J."/>
            <person name="Nusbaum C."/>
            <person name="Birren B."/>
        </authorList>
    </citation>
    <scope>NUCLEOTIDE SEQUENCE [LARGE SCALE GENOMIC DNA]</scope>
    <source>
        <strain evidence="3">FAR1</strain>
    </source>
</reference>